<dbReference type="InterPro" id="IPR039425">
    <property type="entry name" value="RNA_pol_sigma-70-like"/>
</dbReference>
<dbReference type="GO" id="GO:0003677">
    <property type="term" value="F:DNA binding"/>
    <property type="evidence" value="ECO:0007669"/>
    <property type="project" value="UniProtKB-KW"/>
</dbReference>
<evidence type="ECO:0000256" key="3">
    <source>
        <dbReference type="ARBA" id="ARBA00023082"/>
    </source>
</evidence>
<keyword evidence="3" id="KW-0731">Sigma factor</keyword>
<dbReference type="KEGG" id="snep:Enr13x_70300"/>
<name>A0A518I214_9BACT</name>
<dbReference type="SUPFAM" id="SSF88659">
    <property type="entry name" value="Sigma3 and sigma4 domains of RNA polymerase sigma factors"/>
    <property type="match status" value="1"/>
</dbReference>
<evidence type="ECO:0000256" key="2">
    <source>
        <dbReference type="ARBA" id="ARBA00023015"/>
    </source>
</evidence>
<dbReference type="SUPFAM" id="SSF88946">
    <property type="entry name" value="Sigma2 domain of RNA polymerase sigma factors"/>
    <property type="match status" value="1"/>
</dbReference>
<dbReference type="GO" id="GO:0006352">
    <property type="term" value="P:DNA-templated transcription initiation"/>
    <property type="evidence" value="ECO:0007669"/>
    <property type="project" value="InterPro"/>
</dbReference>
<reference evidence="7 8" key="1">
    <citation type="submission" date="2019-03" db="EMBL/GenBank/DDBJ databases">
        <title>Deep-cultivation of Planctomycetes and their phenomic and genomic characterization uncovers novel biology.</title>
        <authorList>
            <person name="Wiegand S."/>
            <person name="Jogler M."/>
            <person name="Boedeker C."/>
            <person name="Pinto D."/>
            <person name="Vollmers J."/>
            <person name="Rivas-Marin E."/>
            <person name="Kohn T."/>
            <person name="Peeters S.H."/>
            <person name="Heuer A."/>
            <person name="Rast P."/>
            <person name="Oberbeckmann S."/>
            <person name="Bunk B."/>
            <person name="Jeske O."/>
            <person name="Meyerdierks A."/>
            <person name="Storesund J.E."/>
            <person name="Kallscheuer N."/>
            <person name="Luecker S."/>
            <person name="Lage O.M."/>
            <person name="Pohl T."/>
            <person name="Merkel B.J."/>
            <person name="Hornburger P."/>
            <person name="Mueller R.-W."/>
            <person name="Bruemmer F."/>
            <person name="Labrenz M."/>
            <person name="Spormann A.M."/>
            <person name="Op den Camp H."/>
            <person name="Overmann J."/>
            <person name="Amann R."/>
            <person name="Jetten M.S.M."/>
            <person name="Mascher T."/>
            <person name="Medema M.H."/>
            <person name="Devos D.P."/>
            <person name="Kaster A.-K."/>
            <person name="Ovreas L."/>
            <person name="Rohde M."/>
            <person name="Galperin M.Y."/>
            <person name="Jogler C."/>
        </authorList>
    </citation>
    <scope>NUCLEOTIDE SEQUENCE [LARGE SCALE GENOMIC DNA]</scope>
    <source>
        <strain evidence="7 8">Enr13</strain>
    </source>
</reference>
<evidence type="ECO:0000256" key="1">
    <source>
        <dbReference type="ARBA" id="ARBA00010641"/>
    </source>
</evidence>
<proteinExistence type="inferred from homology"/>
<comment type="similarity">
    <text evidence="1">Belongs to the sigma-70 factor family. ECF subfamily.</text>
</comment>
<evidence type="ECO:0000256" key="4">
    <source>
        <dbReference type="ARBA" id="ARBA00023125"/>
    </source>
</evidence>
<evidence type="ECO:0000313" key="7">
    <source>
        <dbReference type="EMBL" id="QDV47121.1"/>
    </source>
</evidence>
<keyword evidence="5" id="KW-0804">Transcription</keyword>
<dbReference type="InterPro" id="IPR013324">
    <property type="entry name" value="RNA_pol_sigma_r3/r4-like"/>
</dbReference>
<dbReference type="EMBL" id="CP037423">
    <property type="protein sequence ID" value="QDV47121.1"/>
    <property type="molecule type" value="Genomic_DNA"/>
</dbReference>
<sequence>MRIRDPRDRQAWHEFSDLYRPVVCRMARHRGMQPADADDLAQQVLLAISRAIEGFDPDNGQAKFRTWLKTIARRAIINALTRGAPDRAIGGSDVIDFLHQQPAADDQTSTLMMQYRREIFLVAASQIREEFHGETWQAFWCSVVLGQDVQRVAETLNRSRGSVYTARSRVMKRLKDKVQELDLRQEHDES</sequence>
<dbReference type="PANTHER" id="PTHR43133:SF8">
    <property type="entry name" value="RNA POLYMERASE SIGMA FACTOR HI_1459-RELATED"/>
    <property type="match status" value="1"/>
</dbReference>
<feature type="domain" description="RNA polymerase sigma-70 region 2" evidence="6">
    <location>
        <begin position="18"/>
        <end position="82"/>
    </location>
</feature>
<dbReference type="AlphaFoldDB" id="A0A518I214"/>
<dbReference type="GO" id="GO:0016987">
    <property type="term" value="F:sigma factor activity"/>
    <property type="evidence" value="ECO:0007669"/>
    <property type="project" value="UniProtKB-KW"/>
</dbReference>
<evidence type="ECO:0000313" key="8">
    <source>
        <dbReference type="Proteomes" id="UP000319004"/>
    </source>
</evidence>
<dbReference type="InterPro" id="IPR014284">
    <property type="entry name" value="RNA_pol_sigma-70_dom"/>
</dbReference>
<evidence type="ECO:0000259" key="6">
    <source>
        <dbReference type="Pfam" id="PF04542"/>
    </source>
</evidence>
<organism evidence="7 8">
    <name type="scientific">Stieleria neptunia</name>
    <dbReference type="NCBI Taxonomy" id="2527979"/>
    <lineage>
        <taxon>Bacteria</taxon>
        <taxon>Pseudomonadati</taxon>
        <taxon>Planctomycetota</taxon>
        <taxon>Planctomycetia</taxon>
        <taxon>Pirellulales</taxon>
        <taxon>Pirellulaceae</taxon>
        <taxon>Stieleria</taxon>
    </lineage>
</organism>
<evidence type="ECO:0000256" key="5">
    <source>
        <dbReference type="ARBA" id="ARBA00023163"/>
    </source>
</evidence>
<keyword evidence="2" id="KW-0805">Transcription regulation</keyword>
<accession>A0A518I214</accession>
<protein>
    <submittedName>
        <fullName evidence="7">RNA polymerase sigma factor</fullName>
    </submittedName>
</protein>
<dbReference type="Pfam" id="PF04542">
    <property type="entry name" value="Sigma70_r2"/>
    <property type="match status" value="1"/>
</dbReference>
<keyword evidence="8" id="KW-1185">Reference proteome</keyword>
<gene>
    <name evidence="7" type="ORF">Enr13x_70300</name>
</gene>
<dbReference type="NCBIfam" id="TIGR02937">
    <property type="entry name" value="sigma70-ECF"/>
    <property type="match status" value="1"/>
</dbReference>
<keyword evidence="4" id="KW-0238">DNA-binding</keyword>
<dbReference type="Gene3D" id="1.10.1740.10">
    <property type="match status" value="1"/>
</dbReference>
<dbReference type="InterPro" id="IPR013325">
    <property type="entry name" value="RNA_pol_sigma_r2"/>
</dbReference>
<dbReference type="Proteomes" id="UP000319004">
    <property type="component" value="Chromosome"/>
</dbReference>
<dbReference type="PANTHER" id="PTHR43133">
    <property type="entry name" value="RNA POLYMERASE ECF-TYPE SIGMA FACTO"/>
    <property type="match status" value="1"/>
</dbReference>
<dbReference type="InterPro" id="IPR007627">
    <property type="entry name" value="RNA_pol_sigma70_r2"/>
</dbReference>